<keyword evidence="1" id="KW-0378">Hydrolase</keyword>
<evidence type="ECO:0000313" key="2">
    <source>
        <dbReference type="Proteomes" id="UP001501822"/>
    </source>
</evidence>
<keyword evidence="2" id="KW-1185">Reference proteome</keyword>
<dbReference type="Pfam" id="PF00702">
    <property type="entry name" value="Hydrolase"/>
    <property type="match status" value="1"/>
</dbReference>
<gene>
    <name evidence="1" type="ORF">GCM10010151_38910</name>
</gene>
<name>A0ABN0WSG3_9ACTN</name>
<dbReference type="InterPro" id="IPR006439">
    <property type="entry name" value="HAD-SF_hydro_IA"/>
</dbReference>
<dbReference type="RefSeq" id="WP_343885554.1">
    <property type="nucleotide sequence ID" value="NZ_BAAABM010000037.1"/>
</dbReference>
<protein>
    <submittedName>
        <fullName evidence="1">HAD-IA family hydrolase</fullName>
    </submittedName>
</protein>
<dbReference type="SFLD" id="SFLDS00003">
    <property type="entry name" value="Haloacid_Dehalogenase"/>
    <property type="match status" value="1"/>
</dbReference>
<organism evidence="1 2">
    <name type="scientific">Actinoallomurus spadix</name>
    <dbReference type="NCBI Taxonomy" id="79912"/>
    <lineage>
        <taxon>Bacteria</taxon>
        <taxon>Bacillati</taxon>
        <taxon>Actinomycetota</taxon>
        <taxon>Actinomycetes</taxon>
        <taxon>Streptosporangiales</taxon>
        <taxon>Thermomonosporaceae</taxon>
        <taxon>Actinoallomurus</taxon>
    </lineage>
</organism>
<sequence length="202" mass="21819">MYRGLILDFGGVVTTDFYGAMRAFGVREGLGEAAVENVLRNSEEGRAALAQVEDGRMPQREYEATLARLLGVDADGLLGEILADLRPCRPVLDLVDRARAAGSATAILSNSWGTGSYNPYDGYGLEERFDAVVISDRVGLRKPGEDIYQLTADKMGIPPSECVFVDDTAHNLPPAERLGMAVVLFDDVEAGIARIEQLLQLG</sequence>
<dbReference type="SUPFAM" id="SSF56784">
    <property type="entry name" value="HAD-like"/>
    <property type="match status" value="1"/>
</dbReference>
<comment type="caution">
    <text evidence="1">The sequence shown here is derived from an EMBL/GenBank/DDBJ whole genome shotgun (WGS) entry which is preliminary data.</text>
</comment>
<dbReference type="InterPro" id="IPR036412">
    <property type="entry name" value="HAD-like_sf"/>
</dbReference>
<evidence type="ECO:0000313" key="1">
    <source>
        <dbReference type="EMBL" id="GAA0345566.1"/>
    </source>
</evidence>
<accession>A0ABN0WSG3</accession>
<dbReference type="InterPro" id="IPR023214">
    <property type="entry name" value="HAD_sf"/>
</dbReference>
<dbReference type="GO" id="GO:0016787">
    <property type="term" value="F:hydrolase activity"/>
    <property type="evidence" value="ECO:0007669"/>
    <property type="project" value="UniProtKB-KW"/>
</dbReference>
<dbReference type="PRINTS" id="PR00413">
    <property type="entry name" value="HADHALOGNASE"/>
</dbReference>
<dbReference type="EMBL" id="BAAABM010000037">
    <property type="protein sequence ID" value="GAA0345566.1"/>
    <property type="molecule type" value="Genomic_DNA"/>
</dbReference>
<dbReference type="PANTHER" id="PTHR47829:SF1">
    <property type="entry name" value="HAD FAMILY PHOSPHATASE"/>
    <property type="match status" value="1"/>
</dbReference>
<dbReference type="CDD" id="cd02603">
    <property type="entry name" value="HAD_sEH-N_like"/>
    <property type="match status" value="1"/>
</dbReference>
<dbReference type="Gene3D" id="3.40.50.1000">
    <property type="entry name" value="HAD superfamily/HAD-like"/>
    <property type="match status" value="1"/>
</dbReference>
<dbReference type="InterPro" id="IPR052898">
    <property type="entry name" value="ACAD10-like"/>
</dbReference>
<dbReference type="PANTHER" id="PTHR47829">
    <property type="entry name" value="HYDROLASE, PUTATIVE (AFU_ORTHOLOGUE AFUA_1G12880)-RELATED"/>
    <property type="match status" value="1"/>
</dbReference>
<reference evidence="1 2" key="1">
    <citation type="journal article" date="2019" name="Int. J. Syst. Evol. Microbiol.">
        <title>The Global Catalogue of Microorganisms (GCM) 10K type strain sequencing project: providing services to taxonomists for standard genome sequencing and annotation.</title>
        <authorList>
            <consortium name="The Broad Institute Genomics Platform"/>
            <consortium name="The Broad Institute Genome Sequencing Center for Infectious Disease"/>
            <person name="Wu L."/>
            <person name="Ma J."/>
        </authorList>
    </citation>
    <scope>NUCLEOTIDE SEQUENCE [LARGE SCALE GENOMIC DNA]</scope>
    <source>
        <strain evidence="1 2">JCM 3146</strain>
    </source>
</reference>
<dbReference type="Proteomes" id="UP001501822">
    <property type="component" value="Unassembled WGS sequence"/>
</dbReference>
<dbReference type="NCBIfam" id="TIGR01509">
    <property type="entry name" value="HAD-SF-IA-v3"/>
    <property type="match status" value="1"/>
</dbReference>
<dbReference type="SFLD" id="SFLDG01129">
    <property type="entry name" value="C1.5:_HAD__Beta-PGM__Phosphata"/>
    <property type="match status" value="1"/>
</dbReference>
<proteinExistence type="predicted"/>